<evidence type="ECO:0000313" key="2">
    <source>
        <dbReference type="EMBL" id="KAJ6840274.1"/>
    </source>
</evidence>
<organism evidence="2 3">
    <name type="scientific">Iris pallida</name>
    <name type="common">Sweet iris</name>
    <dbReference type="NCBI Taxonomy" id="29817"/>
    <lineage>
        <taxon>Eukaryota</taxon>
        <taxon>Viridiplantae</taxon>
        <taxon>Streptophyta</taxon>
        <taxon>Embryophyta</taxon>
        <taxon>Tracheophyta</taxon>
        <taxon>Spermatophyta</taxon>
        <taxon>Magnoliopsida</taxon>
        <taxon>Liliopsida</taxon>
        <taxon>Asparagales</taxon>
        <taxon>Iridaceae</taxon>
        <taxon>Iridoideae</taxon>
        <taxon>Irideae</taxon>
        <taxon>Iris</taxon>
    </lineage>
</organism>
<keyword evidence="2" id="KW-0675">Receptor</keyword>
<keyword evidence="2" id="KW-0418">Kinase</keyword>
<keyword evidence="3" id="KW-1185">Reference proteome</keyword>
<sequence>MRKGRSRDRKEGLIEGKERRSSTLAAGRGGAGARNRRSTEGAEGRAGTVSMHREGCVELKGGAARRGSDGGVMVAPKAAKLKTERGSCRRVGTPGLALGTRRRSPALPVEGGFQRCSPRRCRWRSAAGREGAGLAERWRGGVRVQIWNSGDGTVESSDVWFEGGRSRTSCARRRRRRRRRW</sequence>
<dbReference type="Proteomes" id="UP001140949">
    <property type="component" value="Unassembled WGS sequence"/>
</dbReference>
<dbReference type="GO" id="GO:0016301">
    <property type="term" value="F:kinase activity"/>
    <property type="evidence" value="ECO:0007669"/>
    <property type="project" value="UniProtKB-KW"/>
</dbReference>
<dbReference type="AlphaFoldDB" id="A0AAX6HIC1"/>
<evidence type="ECO:0000313" key="3">
    <source>
        <dbReference type="Proteomes" id="UP001140949"/>
    </source>
</evidence>
<evidence type="ECO:0000256" key="1">
    <source>
        <dbReference type="SAM" id="MobiDB-lite"/>
    </source>
</evidence>
<gene>
    <name evidence="2" type="ORF">M6B38_312035</name>
</gene>
<reference evidence="2" key="2">
    <citation type="submission" date="2023-04" db="EMBL/GenBank/DDBJ databases">
        <authorList>
            <person name="Bruccoleri R.E."/>
            <person name="Oakeley E.J."/>
            <person name="Faust A.-M."/>
            <person name="Dessus-Babus S."/>
            <person name="Altorfer M."/>
            <person name="Burckhardt D."/>
            <person name="Oertli M."/>
            <person name="Naumann U."/>
            <person name="Petersen F."/>
            <person name="Wong J."/>
        </authorList>
    </citation>
    <scope>NUCLEOTIDE SEQUENCE</scope>
    <source>
        <strain evidence="2">GSM-AAB239-AS_SAM_17_03QT</strain>
        <tissue evidence="2">Leaf</tissue>
    </source>
</reference>
<keyword evidence="2" id="KW-0808">Transferase</keyword>
<proteinExistence type="predicted"/>
<protein>
    <submittedName>
        <fullName evidence="2">Proline-rich receptor-like protein kinase PERK2</fullName>
    </submittedName>
</protein>
<feature type="compositionally biased region" description="Basic and acidic residues" evidence="1">
    <location>
        <begin position="8"/>
        <end position="21"/>
    </location>
</feature>
<dbReference type="EMBL" id="JANAVB010009463">
    <property type="protein sequence ID" value="KAJ6840274.1"/>
    <property type="molecule type" value="Genomic_DNA"/>
</dbReference>
<name>A0AAX6HIC1_IRIPA</name>
<feature type="region of interest" description="Disordered" evidence="1">
    <location>
        <begin position="84"/>
        <end position="111"/>
    </location>
</feature>
<comment type="caution">
    <text evidence="2">The sequence shown here is derived from an EMBL/GenBank/DDBJ whole genome shotgun (WGS) entry which is preliminary data.</text>
</comment>
<reference evidence="2" key="1">
    <citation type="journal article" date="2023" name="GigaByte">
        <title>Genome assembly of the bearded iris, Iris pallida Lam.</title>
        <authorList>
            <person name="Bruccoleri R.E."/>
            <person name="Oakeley E.J."/>
            <person name="Faust A.M.E."/>
            <person name="Altorfer M."/>
            <person name="Dessus-Babus S."/>
            <person name="Burckhardt D."/>
            <person name="Oertli M."/>
            <person name="Naumann U."/>
            <person name="Petersen F."/>
            <person name="Wong J."/>
        </authorList>
    </citation>
    <scope>NUCLEOTIDE SEQUENCE</scope>
    <source>
        <strain evidence="2">GSM-AAB239-AS_SAM_17_03QT</strain>
    </source>
</reference>
<feature type="region of interest" description="Disordered" evidence="1">
    <location>
        <begin position="1"/>
        <end position="49"/>
    </location>
</feature>
<accession>A0AAX6HIC1</accession>